<feature type="transmembrane region" description="Helical" evidence="5">
    <location>
        <begin position="213"/>
        <end position="232"/>
    </location>
</feature>
<keyword evidence="7" id="KW-1185">Reference proteome</keyword>
<evidence type="ECO:0000256" key="2">
    <source>
        <dbReference type="ARBA" id="ARBA00022692"/>
    </source>
</evidence>
<dbReference type="Gene3D" id="1.50.10.150">
    <property type="entry name" value="Voltage-dependent anion channel"/>
    <property type="match status" value="1"/>
</dbReference>
<feature type="transmembrane region" description="Helical" evidence="5">
    <location>
        <begin position="154"/>
        <end position="176"/>
    </location>
</feature>
<dbReference type="Proteomes" id="UP001316087">
    <property type="component" value="Unassembled WGS sequence"/>
</dbReference>
<reference evidence="6 7" key="1">
    <citation type="submission" date="2022-03" db="EMBL/GenBank/DDBJ databases">
        <authorList>
            <person name="Jo J.-H."/>
            <person name="Im W.-T."/>
        </authorList>
    </citation>
    <scope>NUCLEOTIDE SEQUENCE [LARGE SCALE GENOMIC DNA]</scope>
    <source>
        <strain evidence="6 7">MA9</strain>
    </source>
</reference>
<dbReference type="PANTHER" id="PTHR37955">
    <property type="entry name" value="TELLURITE RESISTANCE PROTEIN TEHA"/>
    <property type="match status" value="1"/>
</dbReference>
<proteinExistence type="predicted"/>
<evidence type="ECO:0000256" key="4">
    <source>
        <dbReference type="ARBA" id="ARBA00023136"/>
    </source>
</evidence>
<feature type="transmembrane region" description="Helical" evidence="5">
    <location>
        <begin position="188"/>
        <end position="207"/>
    </location>
</feature>
<feature type="transmembrane region" description="Helical" evidence="5">
    <location>
        <begin position="33"/>
        <end position="55"/>
    </location>
</feature>
<sequence>MKYLFEAIPIPLSGVMLAFFSLGNLLHGLEITIAAHISYFVGMVLFLLLLGKLIFATNSVVAEMQNPIIASVSPTFTMGTLVLSSGLHYYGISSSISHTLWILAAVTQIFIICYFFFTFIWKKNITIANVFPSWLVLFVGTAVMPLTARDLSGNFTQGIVIFAFCAFVIVAPIVILRGFIRKDLPEPTIPMLAILSAPASLILAAYFEQFNTSITMIAVLYVVAQLLYFLVLSKLPSMLMLPFYPSYAAMTFPLVISATATNMMLHYVNLQGIFKSIMTSYFYVQLLLAVCIVGYVLIRYLNYLSIQVQAKHHQAVSEK</sequence>
<comment type="caution">
    <text evidence="6">The sequence shown here is derived from an EMBL/GenBank/DDBJ whole genome shotgun (WGS) entry which is preliminary data.</text>
</comment>
<dbReference type="EMBL" id="JAKZFC010000002">
    <property type="protein sequence ID" value="MCH7322047.1"/>
    <property type="molecule type" value="Genomic_DNA"/>
</dbReference>
<feature type="transmembrane region" description="Helical" evidence="5">
    <location>
        <begin position="127"/>
        <end position="148"/>
    </location>
</feature>
<keyword evidence="2 5" id="KW-0812">Transmembrane</keyword>
<accession>A0ABS9UCH9</accession>
<evidence type="ECO:0000256" key="3">
    <source>
        <dbReference type="ARBA" id="ARBA00022989"/>
    </source>
</evidence>
<feature type="transmembrane region" description="Helical" evidence="5">
    <location>
        <begin position="98"/>
        <end position="120"/>
    </location>
</feature>
<dbReference type="InterPro" id="IPR004695">
    <property type="entry name" value="SLAC1/Mae1/Ssu1/TehA"/>
</dbReference>
<dbReference type="RefSeq" id="WP_241369170.1">
    <property type="nucleotide sequence ID" value="NZ_JAKZFC010000002.1"/>
</dbReference>
<dbReference type="PANTHER" id="PTHR37955:SF1">
    <property type="entry name" value="DEP DOMAIN-CONTAINING PROTEIN"/>
    <property type="match status" value="1"/>
</dbReference>
<dbReference type="InterPro" id="IPR038665">
    <property type="entry name" value="Voltage-dep_anion_channel_sf"/>
</dbReference>
<evidence type="ECO:0000313" key="7">
    <source>
        <dbReference type="Proteomes" id="UP001316087"/>
    </source>
</evidence>
<feature type="transmembrane region" description="Helical" evidence="5">
    <location>
        <begin position="244"/>
        <end position="268"/>
    </location>
</feature>
<dbReference type="CDD" id="cd09325">
    <property type="entry name" value="TDT_C4-dicarb_trans"/>
    <property type="match status" value="1"/>
</dbReference>
<gene>
    <name evidence="6" type="ORF">LZ480_09085</name>
</gene>
<protein>
    <submittedName>
        <fullName evidence="6">TDT family transporter</fullName>
    </submittedName>
</protein>
<dbReference type="InterPro" id="IPR052951">
    <property type="entry name" value="Tellurite_res_ion_channel"/>
</dbReference>
<dbReference type="Pfam" id="PF03595">
    <property type="entry name" value="SLAC1"/>
    <property type="match status" value="1"/>
</dbReference>
<evidence type="ECO:0000256" key="5">
    <source>
        <dbReference type="SAM" id="Phobius"/>
    </source>
</evidence>
<keyword evidence="3 5" id="KW-1133">Transmembrane helix</keyword>
<feature type="transmembrane region" description="Helical" evidence="5">
    <location>
        <begin position="280"/>
        <end position="301"/>
    </location>
</feature>
<evidence type="ECO:0000256" key="1">
    <source>
        <dbReference type="ARBA" id="ARBA00004141"/>
    </source>
</evidence>
<feature type="transmembrane region" description="Helical" evidence="5">
    <location>
        <begin position="7"/>
        <end position="27"/>
    </location>
</feature>
<organism evidence="6 7">
    <name type="scientific">Solibacillus palustris</name>
    <dbReference type="NCBI Taxonomy" id="2908203"/>
    <lineage>
        <taxon>Bacteria</taxon>
        <taxon>Bacillati</taxon>
        <taxon>Bacillota</taxon>
        <taxon>Bacilli</taxon>
        <taxon>Bacillales</taxon>
        <taxon>Caryophanaceae</taxon>
        <taxon>Solibacillus</taxon>
    </lineage>
</organism>
<evidence type="ECO:0000313" key="6">
    <source>
        <dbReference type="EMBL" id="MCH7322047.1"/>
    </source>
</evidence>
<name>A0ABS9UCH9_9BACL</name>
<keyword evidence="4 5" id="KW-0472">Membrane</keyword>
<feature type="transmembrane region" description="Helical" evidence="5">
    <location>
        <begin position="67"/>
        <end position="92"/>
    </location>
</feature>
<comment type="subcellular location">
    <subcellularLocation>
        <location evidence="1">Membrane</location>
        <topology evidence="1">Multi-pass membrane protein</topology>
    </subcellularLocation>
</comment>